<dbReference type="SUPFAM" id="SSF46689">
    <property type="entry name" value="Homeodomain-like"/>
    <property type="match status" value="1"/>
</dbReference>
<dbReference type="SUPFAM" id="SSF55785">
    <property type="entry name" value="PYP-like sensor domain (PAS domain)"/>
    <property type="match status" value="1"/>
</dbReference>
<dbReference type="InterPro" id="IPR058031">
    <property type="entry name" value="AAA_lid_NorR"/>
</dbReference>
<organism evidence="10 11">
    <name type="scientific">Halobacillus trueperi</name>
    <dbReference type="NCBI Taxonomy" id="156205"/>
    <lineage>
        <taxon>Bacteria</taxon>
        <taxon>Bacillati</taxon>
        <taxon>Bacillota</taxon>
        <taxon>Bacilli</taxon>
        <taxon>Bacillales</taxon>
        <taxon>Bacillaceae</taxon>
        <taxon>Halobacillus</taxon>
    </lineage>
</organism>
<dbReference type="InterPro" id="IPR025662">
    <property type="entry name" value="Sigma_54_int_dom_ATP-bd_1"/>
</dbReference>
<dbReference type="CDD" id="cd00130">
    <property type="entry name" value="PAS"/>
    <property type="match status" value="1"/>
</dbReference>
<dbReference type="InterPro" id="IPR025944">
    <property type="entry name" value="Sigma_54_int_dom_CS"/>
</dbReference>
<keyword evidence="3" id="KW-0067">ATP-binding</keyword>
<dbReference type="InterPro" id="IPR009057">
    <property type="entry name" value="Homeodomain-like_sf"/>
</dbReference>
<evidence type="ECO:0000256" key="1">
    <source>
        <dbReference type="ARBA" id="ARBA00022741"/>
    </source>
</evidence>
<dbReference type="InterPro" id="IPR003593">
    <property type="entry name" value="AAA+_ATPase"/>
</dbReference>
<evidence type="ECO:0000256" key="2">
    <source>
        <dbReference type="ARBA" id="ARBA00022797"/>
    </source>
</evidence>
<evidence type="ECO:0000259" key="9">
    <source>
        <dbReference type="PROSITE" id="PS50112"/>
    </source>
</evidence>
<dbReference type="NCBIfam" id="TIGR00229">
    <property type="entry name" value="sensory_box"/>
    <property type="match status" value="1"/>
</dbReference>
<dbReference type="InterPro" id="IPR013767">
    <property type="entry name" value="PAS_fold"/>
</dbReference>
<dbReference type="PROSITE" id="PS00676">
    <property type="entry name" value="SIGMA54_INTERACT_2"/>
    <property type="match status" value="1"/>
</dbReference>
<dbReference type="Pfam" id="PF18024">
    <property type="entry name" value="HTH_50"/>
    <property type="match status" value="1"/>
</dbReference>
<dbReference type="CDD" id="cd00009">
    <property type="entry name" value="AAA"/>
    <property type="match status" value="1"/>
</dbReference>
<sequence length="475" mass="53682">MHRSFLFSEPTQNTSLPQQFKLLDSIIQSSYDGIFVADSNGVGWTMNDAYTRITGIPKRKLLHRELKEVMKEGIISDSVTYRVLQQKKAVTIVQTVNGVEVLATGSPVYDENGSIIHVVTNIRDLSDLNYLKFELNASHEVTNEILNEFNQVVGEEREEASFKGMITNSDEIIKAISVAKKVAKVDSTVMLTGESGVGKEVFADFIHNHSHRGNHAYVKVNCGAIPSSLLEAELFGYEKGAFTGAANNGKIGLFERANGGTIFLDEIGEMPFELQVKLLRALQEHEIQRVGGTRQISLDIRIIAATNQNLEQLVEQRKFREDLYYRLNVVPIHIAPLRERTSDIAPIAYYFLEQINEKYEMNKTLNPSVIPVLENYNWPGNIRELENVIERTVVTSDQDEITASDLPIKTNTMDRCHKSKTLKKMVQKLEIDMIKEALREHHTTRKAAEALGISQSSLVKKMNKFQLSDQEYVHD</sequence>
<dbReference type="GO" id="GO:0003677">
    <property type="term" value="F:DNA binding"/>
    <property type="evidence" value="ECO:0007669"/>
    <property type="project" value="UniProtKB-KW"/>
</dbReference>
<dbReference type="Gene3D" id="1.10.10.60">
    <property type="entry name" value="Homeodomain-like"/>
    <property type="match status" value="1"/>
</dbReference>
<evidence type="ECO:0000313" key="11">
    <source>
        <dbReference type="Proteomes" id="UP000256305"/>
    </source>
</evidence>
<dbReference type="InterPro" id="IPR025943">
    <property type="entry name" value="Sigma_54_int_dom_ATP-bd_2"/>
</dbReference>
<name>A0A3E0J889_9BACI</name>
<keyword evidence="5" id="KW-0238">DNA-binding</keyword>
<accession>A0A3E0J889</accession>
<dbReference type="EMBL" id="QUAE01000008">
    <property type="protein sequence ID" value="REJ09017.1"/>
    <property type="molecule type" value="Genomic_DNA"/>
</dbReference>
<keyword evidence="4" id="KW-0805">Transcription regulation</keyword>
<dbReference type="Proteomes" id="UP000256305">
    <property type="component" value="Unassembled WGS sequence"/>
</dbReference>
<proteinExistence type="predicted"/>
<dbReference type="Pfam" id="PF25601">
    <property type="entry name" value="AAA_lid_14"/>
    <property type="match status" value="1"/>
</dbReference>
<dbReference type="InterPro" id="IPR002078">
    <property type="entry name" value="Sigma_54_int"/>
</dbReference>
<dbReference type="GO" id="GO:0006355">
    <property type="term" value="P:regulation of DNA-templated transcription"/>
    <property type="evidence" value="ECO:0007669"/>
    <property type="project" value="InterPro"/>
</dbReference>
<dbReference type="Gene3D" id="3.30.450.20">
    <property type="entry name" value="PAS domain"/>
    <property type="match status" value="1"/>
</dbReference>
<keyword evidence="11" id="KW-1185">Reference proteome</keyword>
<dbReference type="RefSeq" id="WP_115823774.1">
    <property type="nucleotide sequence ID" value="NZ_QUAE01000008.1"/>
</dbReference>
<dbReference type="InterPro" id="IPR000014">
    <property type="entry name" value="PAS"/>
</dbReference>
<keyword evidence="6" id="KW-0804">Transcription</keyword>
<dbReference type="SMART" id="SM00382">
    <property type="entry name" value="AAA"/>
    <property type="match status" value="1"/>
</dbReference>
<dbReference type="PANTHER" id="PTHR32071">
    <property type="entry name" value="TRANSCRIPTIONAL REGULATORY PROTEIN"/>
    <property type="match status" value="1"/>
</dbReference>
<dbReference type="Gene3D" id="3.40.50.300">
    <property type="entry name" value="P-loop containing nucleotide triphosphate hydrolases"/>
    <property type="match status" value="1"/>
</dbReference>
<evidence type="ECO:0000256" key="6">
    <source>
        <dbReference type="ARBA" id="ARBA00023163"/>
    </source>
</evidence>
<feature type="domain" description="Sigma-54 factor interaction" evidence="8">
    <location>
        <begin position="165"/>
        <end position="394"/>
    </location>
</feature>
<evidence type="ECO:0000256" key="4">
    <source>
        <dbReference type="ARBA" id="ARBA00023015"/>
    </source>
</evidence>
<evidence type="ECO:0000256" key="3">
    <source>
        <dbReference type="ARBA" id="ARBA00022840"/>
    </source>
</evidence>
<dbReference type="Gene3D" id="1.10.8.60">
    <property type="match status" value="1"/>
</dbReference>
<evidence type="ECO:0000259" key="8">
    <source>
        <dbReference type="PROSITE" id="PS50045"/>
    </source>
</evidence>
<feature type="domain" description="PAS" evidence="9">
    <location>
        <begin position="19"/>
        <end position="66"/>
    </location>
</feature>
<dbReference type="GO" id="GO:0005524">
    <property type="term" value="F:ATP binding"/>
    <property type="evidence" value="ECO:0007669"/>
    <property type="project" value="UniProtKB-KW"/>
</dbReference>
<gene>
    <name evidence="10" type="ORF">DYE48_11600</name>
</gene>
<dbReference type="PROSITE" id="PS50045">
    <property type="entry name" value="SIGMA54_INTERACT_4"/>
    <property type="match status" value="1"/>
</dbReference>
<dbReference type="InterPro" id="IPR030828">
    <property type="entry name" value="HTH_TyrR"/>
</dbReference>
<dbReference type="FunFam" id="3.40.50.300:FF:000006">
    <property type="entry name" value="DNA-binding transcriptional regulator NtrC"/>
    <property type="match status" value="1"/>
</dbReference>
<dbReference type="Pfam" id="PF00989">
    <property type="entry name" value="PAS"/>
    <property type="match status" value="1"/>
</dbReference>
<comment type="caution">
    <text evidence="10">The sequence shown here is derived from an EMBL/GenBank/DDBJ whole genome shotgun (WGS) entry which is preliminary data.</text>
</comment>
<dbReference type="PROSITE" id="PS00688">
    <property type="entry name" value="SIGMA54_INTERACT_3"/>
    <property type="match status" value="1"/>
</dbReference>
<keyword evidence="1" id="KW-0547">Nucleotide-binding</keyword>
<dbReference type="AlphaFoldDB" id="A0A3E0J889"/>
<evidence type="ECO:0000313" key="10">
    <source>
        <dbReference type="EMBL" id="REJ09017.1"/>
    </source>
</evidence>
<dbReference type="InterPro" id="IPR035965">
    <property type="entry name" value="PAS-like_dom_sf"/>
</dbReference>
<dbReference type="Pfam" id="PF00158">
    <property type="entry name" value="Sigma54_activat"/>
    <property type="match status" value="1"/>
</dbReference>
<dbReference type="PROSITE" id="PS50112">
    <property type="entry name" value="PAS"/>
    <property type="match status" value="1"/>
</dbReference>
<evidence type="ECO:0000256" key="7">
    <source>
        <dbReference type="ARBA" id="ARBA00029500"/>
    </source>
</evidence>
<dbReference type="InterPro" id="IPR027417">
    <property type="entry name" value="P-loop_NTPase"/>
</dbReference>
<evidence type="ECO:0000256" key="5">
    <source>
        <dbReference type="ARBA" id="ARBA00023125"/>
    </source>
</evidence>
<protein>
    <recommendedName>
        <fullName evidence="7">HTH-type transcriptional regulatory protein TyrR</fullName>
    </recommendedName>
</protein>
<reference evidence="10 11" key="1">
    <citation type="submission" date="2018-08" db="EMBL/GenBank/DDBJ databases">
        <title>Genome sequence of Halobacillus trueperi KCTC 3686.</title>
        <authorList>
            <person name="Cho K.H."/>
            <person name="Kwak M.-J."/>
            <person name="Kim B.-Y."/>
            <person name="Chun J."/>
        </authorList>
    </citation>
    <scope>NUCLEOTIDE SEQUENCE [LARGE SCALE GENOMIC DNA]</scope>
    <source>
        <strain evidence="10 11">KCTC 3686</strain>
    </source>
</reference>
<keyword evidence="2" id="KW-0058">Aromatic hydrocarbons catabolism</keyword>
<dbReference type="PROSITE" id="PS00675">
    <property type="entry name" value="SIGMA54_INTERACT_1"/>
    <property type="match status" value="1"/>
</dbReference>
<dbReference type="SUPFAM" id="SSF52540">
    <property type="entry name" value="P-loop containing nucleoside triphosphate hydrolases"/>
    <property type="match status" value="1"/>
</dbReference>